<dbReference type="AlphaFoldDB" id="A0A3P3VNW6"/>
<evidence type="ECO:0000256" key="12">
    <source>
        <dbReference type="ARBA" id="ARBA00022777"/>
    </source>
</evidence>
<dbReference type="InterPro" id="IPR004358">
    <property type="entry name" value="Sig_transdc_His_kin-like_C"/>
</dbReference>
<evidence type="ECO:0000259" key="19">
    <source>
        <dbReference type="PROSITE" id="PS50112"/>
    </source>
</evidence>
<reference evidence="20 21" key="2">
    <citation type="submission" date="2018-12" db="EMBL/GenBank/DDBJ databases">
        <title>Simiduia agarivorans gen. nov., sp. nov., a marine, agarolytic bacterium isolated from shallow coastal water from Keelung, Taiwan.</title>
        <authorList>
            <person name="Shieh W.Y."/>
        </authorList>
    </citation>
    <scope>NUCLEOTIDE SEQUENCE [LARGE SCALE GENOMIC DNA]</scope>
    <source>
        <strain evidence="20 21">GTF-13</strain>
    </source>
</reference>
<dbReference type="RefSeq" id="WP_125016317.1">
    <property type="nucleotide sequence ID" value="NZ_QWEZ01000002.1"/>
</dbReference>
<keyword evidence="13" id="KW-0067">ATP-binding</keyword>
<keyword evidence="12 20" id="KW-0418">Kinase</keyword>
<reference evidence="20 21" key="1">
    <citation type="submission" date="2018-08" db="EMBL/GenBank/DDBJ databases">
        <authorList>
            <person name="Khan S.A."/>
        </authorList>
    </citation>
    <scope>NUCLEOTIDE SEQUENCE [LARGE SCALE GENOMIC DNA]</scope>
    <source>
        <strain evidence="20 21">GTF-13</strain>
    </source>
</reference>
<dbReference type="PROSITE" id="PS50112">
    <property type="entry name" value="PAS"/>
    <property type="match status" value="1"/>
</dbReference>
<evidence type="ECO:0000256" key="6">
    <source>
        <dbReference type="ARBA" id="ARBA00022475"/>
    </source>
</evidence>
<evidence type="ECO:0000256" key="8">
    <source>
        <dbReference type="ARBA" id="ARBA00022592"/>
    </source>
</evidence>
<evidence type="ECO:0000256" key="15">
    <source>
        <dbReference type="ARBA" id="ARBA00023012"/>
    </source>
</evidence>
<evidence type="ECO:0000256" key="17">
    <source>
        <dbReference type="ARBA" id="ARBA00025207"/>
    </source>
</evidence>
<keyword evidence="21" id="KW-1185">Reference proteome</keyword>
<comment type="catalytic activity">
    <reaction evidence="1">
        <text>ATP + protein L-histidine = ADP + protein N-phospho-L-histidine.</text>
        <dbReference type="EC" id="2.7.13.3"/>
    </reaction>
</comment>
<keyword evidence="6" id="KW-1003">Cell membrane</keyword>
<dbReference type="PANTHER" id="PTHR45453">
    <property type="entry name" value="PHOSPHATE REGULON SENSOR PROTEIN PHOR"/>
    <property type="match status" value="1"/>
</dbReference>
<keyword evidence="14" id="KW-1133">Transmembrane helix</keyword>
<dbReference type="PRINTS" id="PR00344">
    <property type="entry name" value="BCTRLSENSOR"/>
</dbReference>
<dbReference type="InterPro" id="IPR050351">
    <property type="entry name" value="BphY/WalK/GraS-like"/>
</dbReference>
<evidence type="ECO:0000256" key="3">
    <source>
        <dbReference type="ARBA" id="ARBA00012438"/>
    </source>
</evidence>
<dbReference type="CDD" id="cd00082">
    <property type="entry name" value="HisKA"/>
    <property type="match status" value="1"/>
</dbReference>
<dbReference type="NCBIfam" id="NF008235">
    <property type="entry name" value="PRK11006.1"/>
    <property type="match status" value="1"/>
</dbReference>
<dbReference type="InterPro" id="IPR000014">
    <property type="entry name" value="PAS"/>
</dbReference>
<dbReference type="SUPFAM" id="SSF55874">
    <property type="entry name" value="ATPase domain of HSP90 chaperone/DNA topoisomerase II/histidine kinase"/>
    <property type="match status" value="1"/>
</dbReference>
<evidence type="ECO:0000313" key="20">
    <source>
        <dbReference type="EMBL" id="RRJ82513.1"/>
    </source>
</evidence>
<dbReference type="FunFam" id="3.30.565.10:FF:000006">
    <property type="entry name" value="Sensor histidine kinase WalK"/>
    <property type="match status" value="1"/>
</dbReference>
<dbReference type="SMART" id="SM00387">
    <property type="entry name" value="HATPase_c"/>
    <property type="match status" value="1"/>
</dbReference>
<evidence type="ECO:0000256" key="16">
    <source>
        <dbReference type="ARBA" id="ARBA00023136"/>
    </source>
</evidence>
<feature type="domain" description="PAS" evidence="19">
    <location>
        <begin position="90"/>
        <end position="134"/>
    </location>
</feature>
<feature type="domain" description="Histidine kinase" evidence="18">
    <location>
        <begin position="213"/>
        <end position="429"/>
    </location>
</feature>
<name>A0A3P3VNW6_9GAMM</name>
<dbReference type="Pfam" id="PF02518">
    <property type="entry name" value="HATPase_c"/>
    <property type="match status" value="1"/>
</dbReference>
<dbReference type="InterPro" id="IPR003594">
    <property type="entry name" value="HATPase_dom"/>
</dbReference>
<dbReference type="Proteomes" id="UP000280792">
    <property type="component" value="Unassembled WGS sequence"/>
</dbReference>
<sequence length="437" mass="49660">MKRNWQRRLMGNLAWLVVAGLALGALTGAYGWSLLLVTAIYLGWMLRNLMRILHWVNVFDEERSPPPESVGIWGDLFDALYRLQRRDQQDQERLRSIIQRIQDSTAALRDAVVMVDSRQSLDWWNEAAESLLGLRFPGDRGQRVTNLIRDPRFARYFVQGDYREPLELRSPLNDRVRLQYLITRFGQGERLLVVRDVSRLYQLEQMRKDLVANVSHELRTPLTVIRGYLETLQTHPDGVPATWSRALKQMQQQTERMGNLVTDLLLLSRLENSDESSEPRKVAIYPLLQKIVEEAGELVDIPSRIVLECEAGAMLMGQEPELFSAFSNLVINAVKYTPSPGTIEVRWWQDSKGAHLAVRDEGIGIDPVHIPRLTERFYRVDTSRSMATGGTGLGLAIVKHVLLRHGGVLSVRSAPGKGSTFSCHFRLQSCVPVVESA</sequence>
<keyword evidence="11" id="KW-0547">Nucleotide-binding</keyword>
<comment type="subcellular location">
    <subcellularLocation>
        <location evidence="2">Cell membrane</location>
    </subcellularLocation>
</comment>
<evidence type="ECO:0000256" key="1">
    <source>
        <dbReference type="ARBA" id="ARBA00000085"/>
    </source>
</evidence>
<keyword evidence="9" id="KW-0808">Transferase</keyword>
<keyword evidence="10" id="KW-0812">Transmembrane</keyword>
<keyword evidence="7" id="KW-0597">Phosphoprotein</keyword>
<dbReference type="GO" id="GO:0005524">
    <property type="term" value="F:ATP binding"/>
    <property type="evidence" value="ECO:0007669"/>
    <property type="project" value="UniProtKB-KW"/>
</dbReference>
<accession>A0A3P3VNW6</accession>
<gene>
    <name evidence="20" type="primary">phoR</name>
    <name evidence="20" type="ORF">D0544_11620</name>
</gene>
<dbReference type="PANTHER" id="PTHR45453:SF1">
    <property type="entry name" value="PHOSPHATE REGULON SENSOR PROTEIN PHOR"/>
    <property type="match status" value="1"/>
</dbReference>
<proteinExistence type="predicted"/>
<dbReference type="SUPFAM" id="SSF47384">
    <property type="entry name" value="Homodimeric domain of signal transducing histidine kinase"/>
    <property type="match status" value="1"/>
</dbReference>
<dbReference type="GO" id="GO:0004721">
    <property type="term" value="F:phosphoprotein phosphatase activity"/>
    <property type="evidence" value="ECO:0007669"/>
    <property type="project" value="InterPro"/>
</dbReference>
<dbReference type="SMART" id="SM00388">
    <property type="entry name" value="HisKA"/>
    <property type="match status" value="1"/>
</dbReference>
<protein>
    <recommendedName>
        <fullName evidence="4">Phosphate regulon sensor protein PhoR</fullName>
        <ecNumber evidence="3">2.7.13.3</ecNumber>
    </recommendedName>
</protein>
<dbReference type="InterPro" id="IPR005467">
    <property type="entry name" value="His_kinase_dom"/>
</dbReference>
<evidence type="ECO:0000256" key="2">
    <source>
        <dbReference type="ARBA" id="ARBA00004236"/>
    </source>
</evidence>
<dbReference type="Gene3D" id="1.10.287.130">
    <property type="match status" value="1"/>
</dbReference>
<evidence type="ECO:0000256" key="4">
    <source>
        <dbReference type="ARBA" id="ARBA00019665"/>
    </source>
</evidence>
<evidence type="ECO:0000256" key="11">
    <source>
        <dbReference type="ARBA" id="ARBA00022741"/>
    </source>
</evidence>
<evidence type="ECO:0000313" key="21">
    <source>
        <dbReference type="Proteomes" id="UP000280792"/>
    </source>
</evidence>
<comment type="caution">
    <text evidence="20">The sequence shown here is derived from an EMBL/GenBank/DDBJ whole genome shotgun (WGS) entry which is preliminary data.</text>
</comment>
<dbReference type="GO" id="GO:0005886">
    <property type="term" value="C:plasma membrane"/>
    <property type="evidence" value="ECO:0007669"/>
    <property type="project" value="UniProtKB-SubCell"/>
</dbReference>
<dbReference type="GO" id="GO:0000155">
    <property type="term" value="F:phosphorelay sensor kinase activity"/>
    <property type="evidence" value="ECO:0007669"/>
    <property type="project" value="InterPro"/>
</dbReference>
<dbReference type="Gene3D" id="3.30.450.20">
    <property type="entry name" value="PAS domain"/>
    <property type="match status" value="1"/>
</dbReference>
<keyword evidence="5" id="KW-0813">Transport</keyword>
<evidence type="ECO:0000256" key="14">
    <source>
        <dbReference type="ARBA" id="ARBA00022989"/>
    </source>
</evidence>
<dbReference type="EC" id="2.7.13.3" evidence="3"/>
<dbReference type="PROSITE" id="PS50109">
    <property type="entry name" value="HIS_KIN"/>
    <property type="match status" value="1"/>
</dbReference>
<keyword evidence="15" id="KW-0902">Two-component regulatory system</keyword>
<dbReference type="InterPro" id="IPR036890">
    <property type="entry name" value="HATPase_C_sf"/>
</dbReference>
<dbReference type="Pfam" id="PF00512">
    <property type="entry name" value="HisKA"/>
    <property type="match status" value="1"/>
</dbReference>
<dbReference type="InterPro" id="IPR014310">
    <property type="entry name" value="Sig_transdc_His_kinase_PhoR"/>
</dbReference>
<evidence type="ECO:0000256" key="7">
    <source>
        <dbReference type="ARBA" id="ARBA00022553"/>
    </source>
</evidence>
<organism evidence="20 21">
    <name type="scientific">Aestuariirhabdus litorea</name>
    <dbReference type="NCBI Taxonomy" id="2528527"/>
    <lineage>
        <taxon>Bacteria</taxon>
        <taxon>Pseudomonadati</taxon>
        <taxon>Pseudomonadota</taxon>
        <taxon>Gammaproteobacteria</taxon>
        <taxon>Oceanospirillales</taxon>
        <taxon>Aestuariirhabdaceae</taxon>
        <taxon>Aestuariirhabdus</taxon>
    </lineage>
</organism>
<comment type="function">
    <text evidence="17">Member of the two-component regulatory system PhoR/PhoB involved in the phosphate regulon genes expression. PhoR may function as a membrane-associated protein kinase that phosphorylates PhoB in response to environmental signals.</text>
</comment>
<dbReference type="InterPro" id="IPR003661">
    <property type="entry name" value="HisK_dim/P_dom"/>
</dbReference>
<dbReference type="EMBL" id="QWEZ01000002">
    <property type="protein sequence ID" value="RRJ82513.1"/>
    <property type="molecule type" value="Genomic_DNA"/>
</dbReference>
<evidence type="ECO:0000256" key="9">
    <source>
        <dbReference type="ARBA" id="ARBA00022679"/>
    </source>
</evidence>
<dbReference type="Gene3D" id="3.30.565.10">
    <property type="entry name" value="Histidine kinase-like ATPase, C-terminal domain"/>
    <property type="match status" value="1"/>
</dbReference>
<evidence type="ECO:0000256" key="10">
    <source>
        <dbReference type="ARBA" id="ARBA00022692"/>
    </source>
</evidence>
<dbReference type="Pfam" id="PF11808">
    <property type="entry name" value="PhoR"/>
    <property type="match status" value="1"/>
</dbReference>
<dbReference type="InterPro" id="IPR021766">
    <property type="entry name" value="PhoR_N"/>
</dbReference>
<dbReference type="SUPFAM" id="SSF55785">
    <property type="entry name" value="PYP-like sensor domain (PAS domain)"/>
    <property type="match status" value="1"/>
</dbReference>
<dbReference type="GO" id="GO:0016036">
    <property type="term" value="P:cellular response to phosphate starvation"/>
    <property type="evidence" value="ECO:0007669"/>
    <property type="project" value="TreeGrafter"/>
</dbReference>
<dbReference type="InterPro" id="IPR035965">
    <property type="entry name" value="PAS-like_dom_sf"/>
</dbReference>
<dbReference type="FunFam" id="1.10.287.130:FF:000001">
    <property type="entry name" value="Two-component sensor histidine kinase"/>
    <property type="match status" value="1"/>
</dbReference>
<keyword evidence="8" id="KW-0592">Phosphate transport</keyword>
<dbReference type="GO" id="GO:0006817">
    <property type="term" value="P:phosphate ion transport"/>
    <property type="evidence" value="ECO:0007669"/>
    <property type="project" value="UniProtKB-KW"/>
</dbReference>
<evidence type="ECO:0000259" key="18">
    <source>
        <dbReference type="PROSITE" id="PS50109"/>
    </source>
</evidence>
<keyword evidence="16" id="KW-0472">Membrane</keyword>
<evidence type="ECO:0000256" key="13">
    <source>
        <dbReference type="ARBA" id="ARBA00022840"/>
    </source>
</evidence>
<evidence type="ECO:0000256" key="5">
    <source>
        <dbReference type="ARBA" id="ARBA00022448"/>
    </source>
</evidence>
<dbReference type="InterPro" id="IPR036097">
    <property type="entry name" value="HisK_dim/P_sf"/>
</dbReference>
<dbReference type="NCBIfam" id="TIGR02966">
    <property type="entry name" value="phoR_proteo"/>
    <property type="match status" value="1"/>
</dbReference>